<gene>
    <name evidence="2" type="ORF">EVAR_100371_1</name>
</gene>
<feature type="transmembrane region" description="Helical" evidence="1">
    <location>
        <begin position="111"/>
        <end position="129"/>
    </location>
</feature>
<protein>
    <submittedName>
        <fullName evidence="2">Uncharacterized protein</fullName>
    </submittedName>
</protein>
<organism evidence="2 3">
    <name type="scientific">Eumeta variegata</name>
    <name type="common">Bagworm moth</name>
    <name type="synonym">Eumeta japonica</name>
    <dbReference type="NCBI Taxonomy" id="151549"/>
    <lineage>
        <taxon>Eukaryota</taxon>
        <taxon>Metazoa</taxon>
        <taxon>Ecdysozoa</taxon>
        <taxon>Arthropoda</taxon>
        <taxon>Hexapoda</taxon>
        <taxon>Insecta</taxon>
        <taxon>Pterygota</taxon>
        <taxon>Neoptera</taxon>
        <taxon>Endopterygota</taxon>
        <taxon>Lepidoptera</taxon>
        <taxon>Glossata</taxon>
        <taxon>Ditrysia</taxon>
        <taxon>Tineoidea</taxon>
        <taxon>Psychidae</taxon>
        <taxon>Oiketicinae</taxon>
        <taxon>Eumeta</taxon>
    </lineage>
</organism>
<accession>A0A4C1SBE0</accession>
<evidence type="ECO:0000256" key="1">
    <source>
        <dbReference type="SAM" id="Phobius"/>
    </source>
</evidence>
<dbReference type="AlphaFoldDB" id="A0A4C1SBE0"/>
<evidence type="ECO:0000313" key="3">
    <source>
        <dbReference type="Proteomes" id="UP000299102"/>
    </source>
</evidence>
<name>A0A4C1SBE0_EUMVA</name>
<keyword evidence="1" id="KW-1133">Transmembrane helix</keyword>
<proteinExistence type="predicted"/>
<dbReference type="EMBL" id="BGZK01003267">
    <property type="protein sequence ID" value="GBO99373.1"/>
    <property type="molecule type" value="Genomic_DNA"/>
</dbReference>
<evidence type="ECO:0000313" key="2">
    <source>
        <dbReference type="EMBL" id="GBO99373.1"/>
    </source>
</evidence>
<sequence length="199" mass="22930">MRARERHASLPTRWHDANLTTLPVELGTLSERSDKANRHNYIREPGSRGIVTAGGDIKIQTPLRKLVTTGRLLFLLPEIEVVGPLSDFEKHRGSYKETSANQNDEPKYKQLLNPCFIFCSIAIYLIMYHTNTKAHSKDHEKVTDGRMWQQQNYAVKNVYRHNKPPRREELLFRWNGGSLSTGNNRRHERGGPTRKFAPA</sequence>
<reference evidence="2 3" key="1">
    <citation type="journal article" date="2019" name="Commun. Biol.">
        <title>The bagworm genome reveals a unique fibroin gene that provides high tensile strength.</title>
        <authorList>
            <person name="Kono N."/>
            <person name="Nakamura H."/>
            <person name="Ohtoshi R."/>
            <person name="Tomita M."/>
            <person name="Numata K."/>
            <person name="Arakawa K."/>
        </authorList>
    </citation>
    <scope>NUCLEOTIDE SEQUENCE [LARGE SCALE GENOMIC DNA]</scope>
</reference>
<keyword evidence="1" id="KW-0472">Membrane</keyword>
<dbReference type="Proteomes" id="UP000299102">
    <property type="component" value="Unassembled WGS sequence"/>
</dbReference>
<keyword evidence="3" id="KW-1185">Reference proteome</keyword>
<comment type="caution">
    <text evidence="2">The sequence shown here is derived from an EMBL/GenBank/DDBJ whole genome shotgun (WGS) entry which is preliminary data.</text>
</comment>
<keyword evidence="1" id="KW-0812">Transmembrane</keyword>